<feature type="short sequence motif" description="GXSXG" evidence="4">
    <location>
        <begin position="62"/>
        <end position="66"/>
    </location>
</feature>
<keyword evidence="7" id="KW-1185">Reference proteome</keyword>
<reference evidence="7" key="1">
    <citation type="submission" date="2018-05" db="EMBL/GenBank/DDBJ databases">
        <title>Zavarzinia sp. HR-AS.</title>
        <authorList>
            <person name="Lee Y."/>
            <person name="Jeon C.O."/>
        </authorList>
    </citation>
    <scope>NUCLEOTIDE SEQUENCE [LARGE SCALE GENOMIC DNA]</scope>
    <source>
        <strain evidence="7">DSM 1231</strain>
    </source>
</reference>
<dbReference type="Gene3D" id="3.40.1090.10">
    <property type="entry name" value="Cytosolic phospholipase A2 catalytic domain"/>
    <property type="match status" value="2"/>
</dbReference>
<dbReference type="GO" id="GO:0016787">
    <property type="term" value="F:hydrolase activity"/>
    <property type="evidence" value="ECO:0007669"/>
    <property type="project" value="UniProtKB-UniRule"/>
</dbReference>
<dbReference type="AlphaFoldDB" id="A0A317E0S5"/>
<feature type="active site" description="Proton acceptor" evidence="4">
    <location>
        <position position="187"/>
    </location>
</feature>
<organism evidence="6 7">
    <name type="scientific">Zavarzinia compransoris</name>
    <dbReference type="NCBI Taxonomy" id="1264899"/>
    <lineage>
        <taxon>Bacteria</taxon>
        <taxon>Pseudomonadati</taxon>
        <taxon>Pseudomonadota</taxon>
        <taxon>Alphaproteobacteria</taxon>
        <taxon>Rhodospirillales</taxon>
        <taxon>Zavarziniaceae</taxon>
        <taxon>Zavarzinia</taxon>
    </lineage>
</organism>
<keyword evidence="3 4" id="KW-0443">Lipid metabolism</keyword>
<evidence type="ECO:0000256" key="4">
    <source>
        <dbReference type="PROSITE-ProRule" id="PRU01161"/>
    </source>
</evidence>
<dbReference type="OrthoDB" id="4080114at2"/>
<proteinExistence type="predicted"/>
<evidence type="ECO:0000256" key="3">
    <source>
        <dbReference type="ARBA" id="ARBA00023098"/>
    </source>
</evidence>
<dbReference type="RefSeq" id="WP_109921900.1">
    <property type="nucleotide sequence ID" value="NZ_QGLF01000004.1"/>
</dbReference>
<evidence type="ECO:0000313" key="6">
    <source>
        <dbReference type="EMBL" id="PWR19726.1"/>
    </source>
</evidence>
<comment type="caution">
    <text evidence="6">The sequence shown here is derived from an EMBL/GenBank/DDBJ whole genome shotgun (WGS) entry which is preliminary data.</text>
</comment>
<dbReference type="GO" id="GO:0016042">
    <property type="term" value="P:lipid catabolic process"/>
    <property type="evidence" value="ECO:0007669"/>
    <property type="project" value="UniProtKB-UniRule"/>
</dbReference>
<dbReference type="InterPro" id="IPR050301">
    <property type="entry name" value="NTE"/>
</dbReference>
<evidence type="ECO:0000259" key="5">
    <source>
        <dbReference type="PROSITE" id="PS51635"/>
    </source>
</evidence>
<feature type="domain" description="PNPLA" evidence="5">
    <location>
        <begin position="29"/>
        <end position="200"/>
    </location>
</feature>
<protein>
    <submittedName>
        <fullName evidence="6">Patatin</fullName>
    </submittedName>
</protein>
<dbReference type="SUPFAM" id="SSF52151">
    <property type="entry name" value="FabD/lysophospholipase-like"/>
    <property type="match status" value="1"/>
</dbReference>
<keyword evidence="2 4" id="KW-0442">Lipid degradation</keyword>
<dbReference type="PROSITE" id="PS51635">
    <property type="entry name" value="PNPLA"/>
    <property type="match status" value="1"/>
</dbReference>
<gene>
    <name evidence="6" type="ORF">DKG75_14770</name>
</gene>
<name>A0A317E0S5_9PROT</name>
<evidence type="ECO:0000313" key="7">
    <source>
        <dbReference type="Proteomes" id="UP000246077"/>
    </source>
</evidence>
<dbReference type="InterPro" id="IPR016035">
    <property type="entry name" value="Acyl_Trfase/lysoPLipase"/>
</dbReference>
<dbReference type="PANTHER" id="PTHR14226">
    <property type="entry name" value="NEUROPATHY TARGET ESTERASE/SWISS CHEESE D.MELANOGASTER"/>
    <property type="match status" value="1"/>
</dbReference>
<dbReference type="Proteomes" id="UP000246077">
    <property type="component" value="Unassembled WGS sequence"/>
</dbReference>
<dbReference type="PANTHER" id="PTHR14226:SF64">
    <property type="entry name" value="PNPLA DOMAIN-CONTAINING PROTEIN"/>
    <property type="match status" value="1"/>
</dbReference>
<feature type="short sequence motif" description="GXGXXG" evidence="4">
    <location>
        <begin position="33"/>
        <end position="38"/>
    </location>
</feature>
<evidence type="ECO:0000256" key="2">
    <source>
        <dbReference type="ARBA" id="ARBA00022963"/>
    </source>
</evidence>
<evidence type="ECO:0000256" key="1">
    <source>
        <dbReference type="ARBA" id="ARBA00022801"/>
    </source>
</evidence>
<accession>A0A317E0S5</accession>
<dbReference type="Pfam" id="PF01734">
    <property type="entry name" value="Patatin"/>
    <property type="match status" value="1"/>
</dbReference>
<dbReference type="InterPro" id="IPR002641">
    <property type="entry name" value="PNPLA_dom"/>
</dbReference>
<feature type="short sequence motif" description="DGA/G" evidence="4">
    <location>
        <begin position="187"/>
        <end position="189"/>
    </location>
</feature>
<keyword evidence="1 4" id="KW-0378">Hydrolase</keyword>
<sequence>MDPVAALVLARRAEHSKPGRRRDGFRLALAIEGGGMRGVVAGGMVSALEQLGLADVFDAVYGTSAGACAGAYLLAGQAREGTRIFYRDINNPRFIRIGRALIRRPVMNVDLLIDHVMTRVRPLDTARVIGHPVPLVMMATDVATGGAVMLRDFADHGQVMRGLRATTRLPLVAGRPVDWTDGRRLVDGALSAPLPVEQAAVDGATHVLALATRHDVSTIDGGRTNALFSRLLARHVSPAVAEAYLGRAALFTGLAGALSGPRLPYGGAPHVALVRPIGRWRRVSKVERRGLKLIRGADAGWQAVWRWLGDDDPPPFPDMLRTGRRLRRRET</sequence>
<dbReference type="EMBL" id="QGLF01000004">
    <property type="protein sequence ID" value="PWR19726.1"/>
    <property type="molecule type" value="Genomic_DNA"/>
</dbReference>
<feature type="active site" description="Nucleophile" evidence="4">
    <location>
        <position position="64"/>
    </location>
</feature>